<evidence type="ECO:0000256" key="1">
    <source>
        <dbReference type="SAM" id="SignalP"/>
    </source>
</evidence>
<keyword evidence="1" id="KW-0732">Signal</keyword>
<sequence length="314" mass="34344">MGALATVSRLFCLLTILVFAHTASASRKPSSSRLQSLCDLSHDNVELSIPFNINDGQARPLVQPIHPHPTFVVIAVGVANYTCLPNGTWFSYGAMMELFDVSCIPQAERAAFTTEVYDAYLKAPPAMTAVELVEKSGRLFKPFALGQHYWVPDPLNETDGSVNPKWDFGSRAWHDALEFAANPETAYQIGYRTGIVPAPNDPDVNIEWVTLAPLVRNGVPLGLFTDQVFRINTNGGFPPAGSVCVLYLQRLRRFLAHHLQCDPKGPIAQSKTVLNFCEPYRAGSSITFADSDQGTMEATGHLISFQNTGLGVTM</sequence>
<keyword evidence="3" id="KW-1185">Reference proteome</keyword>
<organism evidence="2 3">
    <name type="scientific">Phanerochaete sordida</name>
    <dbReference type="NCBI Taxonomy" id="48140"/>
    <lineage>
        <taxon>Eukaryota</taxon>
        <taxon>Fungi</taxon>
        <taxon>Dikarya</taxon>
        <taxon>Basidiomycota</taxon>
        <taxon>Agaricomycotina</taxon>
        <taxon>Agaricomycetes</taxon>
        <taxon>Polyporales</taxon>
        <taxon>Phanerochaetaceae</taxon>
        <taxon>Phanerochaete</taxon>
    </lineage>
</organism>
<feature type="chain" id="PRO_5040247517" evidence="1">
    <location>
        <begin position="26"/>
        <end position="314"/>
    </location>
</feature>
<feature type="signal peptide" evidence="1">
    <location>
        <begin position="1"/>
        <end position="25"/>
    </location>
</feature>
<proteinExistence type="predicted"/>
<dbReference type="InterPro" id="IPR021851">
    <property type="entry name" value="DUF3455"/>
</dbReference>
<dbReference type="Proteomes" id="UP000703269">
    <property type="component" value="Unassembled WGS sequence"/>
</dbReference>
<gene>
    <name evidence="2" type="ORF">PsYK624_065630</name>
</gene>
<accession>A0A9P3LCP2</accession>
<reference evidence="2 3" key="1">
    <citation type="submission" date="2021-08" db="EMBL/GenBank/DDBJ databases">
        <title>Draft Genome Sequence of Phanerochaete sordida strain YK-624.</title>
        <authorList>
            <person name="Mori T."/>
            <person name="Dohra H."/>
            <person name="Suzuki T."/>
            <person name="Kawagishi H."/>
            <person name="Hirai H."/>
        </authorList>
    </citation>
    <scope>NUCLEOTIDE SEQUENCE [LARGE SCALE GENOMIC DNA]</scope>
    <source>
        <strain evidence="2 3">YK-624</strain>
    </source>
</reference>
<name>A0A9P3LCP2_9APHY</name>
<comment type="caution">
    <text evidence="2">The sequence shown here is derived from an EMBL/GenBank/DDBJ whole genome shotgun (WGS) entry which is preliminary data.</text>
</comment>
<protein>
    <submittedName>
        <fullName evidence="2">Uncharacterized protein</fullName>
    </submittedName>
</protein>
<dbReference type="AlphaFoldDB" id="A0A9P3LCP2"/>
<dbReference type="Pfam" id="PF11937">
    <property type="entry name" value="DUF3455"/>
    <property type="match status" value="1"/>
</dbReference>
<dbReference type="OrthoDB" id="1859733at2759"/>
<evidence type="ECO:0000313" key="2">
    <source>
        <dbReference type="EMBL" id="GJE90430.1"/>
    </source>
</evidence>
<dbReference type="EMBL" id="BPQB01000016">
    <property type="protein sequence ID" value="GJE90430.1"/>
    <property type="molecule type" value="Genomic_DNA"/>
</dbReference>
<evidence type="ECO:0000313" key="3">
    <source>
        <dbReference type="Proteomes" id="UP000703269"/>
    </source>
</evidence>